<evidence type="ECO:0000313" key="2">
    <source>
        <dbReference type="EMBL" id="UQA91447.1"/>
    </source>
</evidence>
<feature type="region of interest" description="Disordered" evidence="1">
    <location>
        <begin position="1"/>
        <end position="21"/>
    </location>
</feature>
<evidence type="ECO:0000313" key="3">
    <source>
        <dbReference type="Proteomes" id="UP000830115"/>
    </source>
</evidence>
<dbReference type="RefSeq" id="WP_248862274.1">
    <property type="nucleotide sequence ID" value="NZ_CP086322.1"/>
</dbReference>
<keyword evidence="3" id="KW-1185">Reference proteome</keyword>
<dbReference type="EMBL" id="CP086322">
    <property type="protein sequence ID" value="UQA91447.1"/>
    <property type="molecule type" value="Genomic_DNA"/>
</dbReference>
<organism evidence="2 3">
    <name type="scientific">Streptomyces halobius</name>
    <dbReference type="NCBI Taxonomy" id="2879846"/>
    <lineage>
        <taxon>Bacteria</taxon>
        <taxon>Bacillati</taxon>
        <taxon>Actinomycetota</taxon>
        <taxon>Actinomycetes</taxon>
        <taxon>Kitasatosporales</taxon>
        <taxon>Streptomycetaceae</taxon>
        <taxon>Streptomyces</taxon>
    </lineage>
</organism>
<proteinExistence type="predicted"/>
<protein>
    <submittedName>
        <fullName evidence="2">Uncharacterized protein</fullName>
    </submittedName>
</protein>
<gene>
    <name evidence="2" type="ORF">K9S39_05740</name>
</gene>
<reference evidence="2" key="1">
    <citation type="submission" date="2021-10" db="EMBL/GenBank/DDBJ databases">
        <title>Streptomyces nigrumlapis sp.nov.,an antimicrobial producing actinobacterium isolated from Black Gobi rocks.</title>
        <authorList>
            <person name="Wen Y."/>
            <person name="Zhang W."/>
            <person name="Liu X.G."/>
        </authorList>
    </citation>
    <scope>NUCLEOTIDE SEQUENCE</scope>
    <source>
        <strain evidence="2">ST13-2-2</strain>
    </source>
</reference>
<dbReference type="Proteomes" id="UP000830115">
    <property type="component" value="Chromosome"/>
</dbReference>
<sequence>MRSATVVPLGRPWSTAPGPDNSKPALHYMSGFGDTAAPAPEPTTYKDVIAADYHGTAVSHLDALSHIAYRGLLYDGRPARELVDAHGARFGDVAALARS</sequence>
<accession>A0ABY4M1U7</accession>
<evidence type="ECO:0000256" key="1">
    <source>
        <dbReference type="SAM" id="MobiDB-lite"/>
    </source>
</evidence>
<name>A0ABY4M1U7_9ACTN</name>